<feature type="compositionally biased region" description="Basic and acidic residues" evidence="1">
    <location>
        <begin position="123"/>
        <end position="136"/>
    </location>
</feature>
<name>A0A2T9YEE0_9FUNG</name>
<proteinExistence type="predicted"/>
<comment type="caution">
    <text evidence="2">The sequence shown here is derived from an EMBL/GenBank/DDBJ whole genome shotgun (WGS) entry which is preliminary data.</text>
</comment>
<gene>
    <name evidence="2" type="ORF">BB561_004764</name>
</gene>
<dbReference type="EMBL" id="MBFR01000241">
    <property type="protein sequence ID" value="PVU90703.1"/>
    <property type="molecule type" value="Genomic_DNA"/>
</dbReference>
<evidence type="ECO:0000256" key="1">
    <source>
        <dbReference type="SAM" id="MobiDB-lite"/>
    </source>
</evidence>
<sequence length="611" mass="68971">MSALPTFRTDYAKFAEHRAISRARMPQGIPGESSKRDVVNDRVKEIGSNIAARLLVFYNKSIPKTLTKSALRLRNKVKRAARRWMLKTKAAKAAGRIQSRPQKRRILSRWFSNRIRANQIKQSKIESKKIARKVEKQPQSAIEADPRPDPSLERAPGPCPDQGRAASPHSAQRPIPGPNIMWHAYSNRLETMYGSRHNANRNEDLEYTRGSDIEVREMGSTCANSCLREQNPGNLELVDELNLMDRPRRPLNLHRNNIQPRMASSQIPSGIHANQTSFAIPDERNSQRYLSRGFEFSTPAAVPRYSRTIDNSSYMDTSREESWLIPERNSRDINGSSGPMLSPAFSDTSTLINMPRMPVAPPTNNGVPTFTQKLLALIANIDYLNLKTREGELDSGLIANRYDLSLVLAADQTYTGIRYTISRDSLSIDHIYYEIGYNPYFPSHLLQEIVGRSPNGQDGVTISTVGRKLNLYILDAHAADVINSVHLSTRNYITDDTPGCPTSEQIRASYGGYNSVNRAGEDYLNVEQALVYKIENPSADAPQINAIKTIHASPFIVRRLVTVPSDAFVHSGDSFFHTVLEMSSNSFTHPFLIIYYRNLRLCWVRFEFVFT</sequence>
<evidence type="ECO:0000313" key="3">
    <source>
        <dbReference type="Proteomes" id="UP000245383"/>
    </source>
</evidence>
<accession>A0A2T9YEE0</accession>
<reference evidence="2 3" key="1">
    <citation type="journal article" date="2018" name="MBio">
        <title>Comparative Genomics Reveals the Core Gene Toolbox for the Fungus-Insect Symbiosis.</title>
        <authorList>
            <person name="Wang Y."/>
            <person name="Stata M."/>
            <person name="Wang W."/>
            <person name="Stajich J.E."/>
            <person name="White M.M."/>
            <person name="Moncalvo J.M."/>
        </authorList>
    </citation>
    <scope>NUCLEOTIDE SEQUENCE [LARGE SCALE GENOMIC DNA]</scope>
    <source>
        <strain evidence="2 3">SWE-8-4</strain>
    </source>
</reference>
<protein>
    <submittedName>
        <fullName evidence="2">Uncharacterized protein</fullName>
    </submittedName>
</protein>
<evidence type="ECO:0000313" key="2">
    <source>
        <dbReference type="EMBL" id="PVU90703.1"/>
    </source>
</evidence>
<feature type="region of interest" description="Disordered" evidence="1">
    <location>
        <begin position="122"/>
        <end position="178"/>
    </location>
</feature>
<organism evidence="2 3">
    <name type="scientific">Smittium simulii</name>
    <dbReference type="NCBI Taxonomy" id="133385"/>
    <lineage>
        <taxon>Eukaryota</taxon>
        <taxon>Fungi</taxon>
        <taxon>Fungi incertae sedis</taxon>
        <taxon>Zoopagomycota</taxon>
        <taxon>Kickxellomycotina</taxon>
        <taxon>Harpellomycetes</taxon>
        <taxon>Harpellales</taxon>
        <taxon>Legeriomycetaceae</taxon>
        <taxon>Smittium</taxon>
    </lineage>
</organism>
<dbReference type="AlphaFoldDB" id="A0A2T9YEE0"/>
<keyword evidence="3" id="KW-1185">Reference proteome</keyword>
<dbReference type="Proteomes" id="UP000245383">
    <property type="component" value="Unassembled WGS sequence"/>
</dbReference>